<gene>
    <name evidence="2" type="ORF">NZD88_13810</name>
</gene>
<keyword evidence="3" id="KW-1185">Reference proteome</keyword>
<organism evidence="2 3">
    <name type="scientific">Chryseobacterium pyrolae</name>
    <dbReference type="NCBI Taxonomy" id="2987481"/>
    <lineage>
        <taxon>Bacteria</taxon>
        <taxon>Pseudomonadati</taxon>
        <taxon>Bacteroidota</taxon>
        <taxon>Flavobacteriia</taxon>
        <taxon>Flavobacteriales</taxon>
        <taxon>Weeksellaceae</taxon>
        <taxon>Chryseobacterium group</taxon>
        <taxon>Chryseobacterium</taxon>
    </lineage>
</organism>
<comment type="caution">
    <text evidence="2">The sequence shown here is derived from an EMBL/GenBank/DDBJ whole genome shotgun (WGS) entry which is preliminary data.</text>
</comment>
<proteinExistence type="predicted"/>
<name>A0ABT2IJ04_9FLAO</name>
<reference evidence="2" key="1">
    <citation type="submission" date="2022-08" db="EMBL/GenBank/DDBJ databases">
        <title>Chryseobacterium antibioticum,isolated from the rhizosphere soil of Pyrola in Tibet.</title>
        <authorList>
            <person name="Kan Y."/>
        </authorList>
    </citation>
    <scope>NUCLEOTIDE SEQUENCE</scope>
    <source>
        <strain evidence="2">Pc2-12</strain>
    </source>
</reference>
<evidence type="ECO:0000313" key="3">
    <source>
        <dbReference type="Proteomes" id="UP001142057"/>
    </source>
</evidence>
<protein>
    <submittedName>
        <fullName evidence="2">DUF2845 domain-containing protein</fullName>
    </submittedName>
</protein>
<sequence>MRLFLTQTISIIVILIFLTSCSTSSKFTSESIKIGMTKEQVVLKYGKPYKSAFTEDKKTGEIEESLFYRENFNMGNRSITNILIFKGGKLVSLEQGRESDANSPTIITNP</sequence>
<evidence type="ECO:0000256" key="1">
    <source>
        <dbReference type="ARBA" id="ARBA00022729"/>
    </source>
</evidence>
<evidence type="ECO:0000313" key="2">
    <source>
        <dbReference type="EMBL" id="MCT2408620.1"/>
    </source>
</evidence>
<dbReference type="PROSITE" id="PS51257">
    <property type="entry name" value="PROKAR_LIPOPROTEIN"/>
    <property type="match status" value="1"/>
</dbReference>
<dbReference type="Proteomes" id="UP001142057">
    <property type="component" value="Unassembled WGS sequence"/>
</dbReference>
<dbReference type="InterPro" id="IPR037873">
    <property type="entry name" value="BamE-like"/>
</dbReference>
<dbReference type="RefSeq" id="WP_259829925.1">
    <property type="nucleotide sequence ID" value="NZ_JANZQH010000006.1"/>
</dbReference>
<accession>A0ABT2IJ04</accession>
<dbReference type="EMBL" id="JANZQH010000006">
    <property type="protein sequence ID" value="MCT2408620.1"/>
    <property type="molecule type" value="Genomic_DNA"/>
</dbReference>
<dbReference type="Gene3D" id="3.30.1450.10">
    <property type="match status" value="1"/>
</dbReference>
<keyword evidence="1" id="KW-0732">Signal</keyword>